<dbReference type="InterPro" id="IPR002539">
    <property type="entry name" value="MaoC-like_dom"/>
</dbReference>
<dbReference type="RefSeq" id="WP_084428739.1">
    <property type="nucleotide sequence ID" value="NZ_FWXV01000003.1"/>
</dbReference>
<keyword evidence="5" id="KW-1185">Reference proteome</keyword>
<dbReference type="Gene3D" id="3.10.129.10">
    <property type="entry name" value="Hotdog Thioesterase"/>
    <property type="match status" value="2"/>
</dbReference>
<comment type="similarity">
    <text evidence="1">Belongs to the enoyl-CoA hydratase/isomerase family.</text>
</comment>
<evidence type="ECO:0000259" key="3">
    <source>
        <dbReference type="Pfam" id="PF22622"/>
    </source>
</evidence>
<proteinExistence type="inferred from homology"/>
<dbReference type="AlphaFoldDB" id="A0A1Y5XS40"/>
<feature type="domain" description="MaoC-like" evidence="2">
    <location>
        <begin position="163"/>
        <end position="263"/>
    </location>
</feature>
<dbReference type="GO" id="GO:0044594">
    <property type="term" value="F:17-beta-hydroxysteroid dehydrogenase (NAD+) activity"/>
    <property type="evidence" value="ECO:0007669"/>
    <property type="project" value="TreeGrafter"/>
</dbReference>
<dbReference type="Pfam" id="PF01575">
    <property type="entry name" value="MaoC_dehydratas"/>
    <property type="match status" value="1"/>
</dbReference>
<evidence type="ECO:0000259" key="2">
    <source>
        <dbReference type="Pfam" id="PF01575"/>
    </source>
</evidence>
<dbReference type="GO" id="GO:0003857">
    <property type="term" value="F:(3S)-3-hydroxyacyl-CoA dehydrogenase (NAD+) activity"/>
    <property type="evidence" value="ECO:0007669"/>
    <property type="project" value="TreeGrafter"/>
</dbReference>
<reference evidence="4 5" key="1">
    <citation type="submission" date="2017-04" db="EMBL/GenBank/DDBJ databases">
        <authorList>
            <person name="Afonso C.L."/>
            <person name="Miller P.J."/>
            <person name="Scott M.A."/>
            <person name="Spackman E."/>
            <person name="Goraichik I."/>
            <person name="Dimitrov K.M."/>
            <person name="Suarez D.L."/>
            <person name="Swayne D.E."/>
        </authorList>
    </citation>
    <scope>NUCLEOTIDE SEQUENCE [LARGE SCALE GENOMIC DNA]</scope>
    <source>
        <strain evidence="4 5">DSM 43828</strain>
    </source>
</reference>
<dbReference type="Pfam" id="PF22622">
    <property type="entry name" value="MFE-2_hydrat-2_N"/>
    <property type="match status" value="1"/>
</dbReference>
<name>A0A1Y5XS40_KIBAR</name>
<dbReference type="Proteomes" id="UP000192674">
    <property type="component" value="Unassembled WGS sequence"/>
</dbReference>
<dbReference type="EMBL" id="FWXV01000003">
    <property type="protein sequence ID" value="SMD09682.1"/>
    <property type="molecule type" value="Genomic_DNA"/>
</dbReference>
<protein>
    <submittedName>
        <fullName evidence="4">Acyl dehydratase</fullName>
    </submittedName>
</protein>
<dbReference type="CDD" id="cd03448">
    <property type="entry name" value="HDE_HSD"/>
    <property type="match status" value="1"/>
</dbReference>
<feature type="domain" description="Peroxisomal multifunctional enzyme type 2-like N-terminal" evidence="3">
    <location>
        <begin position="18"/>
        <end position="147"/>
    </location>
</feature>
<dbReference type="InterPro" id="IPR029069">
    <property type="entry name" value="HotDog_dom_sf"/>
</dbReference>
<sequence>MPIDPSVAVGASLGEATFSWTPSDVLLYHLALGAGADPMSEVELRYATESDLQVLPTFGVVAPNFKQTKPPAVSWPGVEIDLAKVLHGQQEITVHRPLPTEATATITTRITDVFDKGKAAVIVQKATAVDSSGEPLYTTRSSIFARGEGGFGGSRGPSASVEMPDRVPDFVLETPTLPQQALLYRLCGDRNPLHSDPRFAAAAGFPKPILHGLCTYGIVCKAVIDGVLGGDVSQASGFATRFAGVVYPGETLRSQVWQEDKRLLVTCSVDDRPVLTDTVLTLC</sequence>
<organism evidence="4 5">
    <name type="scientific">Kibdelosporangium aridum</name>
    <dbReference type="NCBI Taxonomy" id="2030"/>
    <lineage>
        <taxon>Bacteria</taxon>
        <taxon>Bacillati</taxon>
        <taxon>Actinomycetota</taxon>
        <taxon>Actinomycetes</taxon>
        <taxon>Pseudonocardiales</taxon>
        <taxon>Pseudonocardiaceae</taxon>
        <taxon>Kibdelosporangium</taxon>
    </lineage>
</organism>
<dbReference type="OrthoDB" id="5522043at2"/>
<dbReference type="PANTHER" id="PTHR13078:SF59">
    <property type="entry name" value="ENOYL-COA HYDRATASE CHSH3"/>
    <property type="match status" value="1"/>
</dbReference>
<dbReference type="GO" id="GO:0006635">
    <property type="term" value="P:fatty acid beta-oxidation"/>
    <property type="evidence" value="ECO:0007669"/>
    <property type="project" value="TreeGrafter"/>
</dbReference>
<accession>A0A1Y5XS40</accession>
<dbReference type="InterPro" id="IPR054357">
    <property type="entry name" value="MFE-2_N"/>
</dbReference>
<dbReference type="GO" id="GO:0004300">
    <property type="term" value="F:enoyl-CoA hydratase activity"/>
    <property type="evidence" value="ECO:0007669"/>
    <property type="project" value="TreeGrafter"/>
</dbReference>
<evidence type="ECO:0000256" key="1">
    <source>
        <dbReference type="ARBA" id="ARBA00005254"/>
    </source>
</evidence>
<gene>
    <name evidence="4" type="ORF">SAMN05661093_04489</name>
</gene>
<evidence type="ECO:0000313" key="5">
    <source>
        <dbReference type="Proteomes" id="UP000192674"/>
    </source>
</evidence>
<dbReference type="SUPFAM" id="SSF54637">
    <property type="entry name" value="Thioesterase/thiol ester dehydrase-isomerase"/>
    <property type="match status" value="2"/>
</dbReference>
<dbReference type="PANTHER" id="PTHR13078">
    <property type="entry name" value="PEROXISOMAL MULTIFUNCTIONAL ENZYME TYPE 2-RELATED"/>
    <property type="match status" value="1"/>
</dbReference>
<evidence type="ECO:0000313" key="4">
    <source>
        <dbReference type="EMBL" id="SMD09682.1"/>
    </source>
</evidence>